<evidence type="ECO:0000256" key="5">
    <source>
        <dbReference type="ARBA" id="ARBA00022840"/>
    </source>
</evidence>
<reference evidence="10 11" key="1">
    <citation type="submission" date="2016-10" db="EMBL/GenBank/DDBJ databases">
        <authorList>
            <person name="de Groot N.N."/>
        </authorList>
    </citation>
    <scope>NUCLEOTIDE SEQUENCE [LARGE SCALE GENOMIC DNA]</scope>
    <source>
        <strain evidence="10 11">DSM 21741</strain>
    </source>
</reference>
<dbReference type="RefSeq" id="WP_091409409.1">
    <property type="nucleotide sequence ID" value="NZ_LT629749.1"/>
</dbReference>
<dbReference type="InterPro" id="IPR012094">
    <property type="entry name" value="tRNA_Ile_lys_synt"/>
</dbReference>
<comment type="domain">
    <text evidence="7">The N-terminal region contains the highly conserved SGGXDS motif, predicted to be a P-loop motif involved in ATP binding.</text>
</comment>
<keyword evidence="3 7" id="KW-0819">tRNA processing</keyword>
<accession>A0A1H1LS72</accession>
<dbReference type="HAMAP" id="MF_01161">
    <property type="entry name" value="tRNA_Ile_lys_synt"/>
    <property type="match status" value="1"/>
</dbReference>
<dbReference type="AlphaFoldDB" id="A0A1H1LS72"/>
<proteinExistence type="inferred from homology"/>
<dbReference type="SUPFAM" id="SSF82829">
    <property type="entry name" value="MesJ substrate recognition domain-like"/>
    <property type="match status" value="1"/>
</dbReference>
<sequence>MARRALGPATLAVVQAVDAALTPADARLLVACSGGADSLALAAAARHVAERRGLPCAAVVVDHRLQDGSDAVAARAAHAVRGLGLPDVAVVAVTVGTRGGPEAAARDARHAALRSAAAGAPPATVLLGHTRDDQAESVLLGLARGSGPRSLAGMAVRTGGLLRPLLDLPRTTTEQACAELGLVPWSDPHNVDSRFARVRVRRQVLPVLEEALGPGVGAALARTARLARDDADLLDALAAEADPGTDTLDCAGLAVLPAALRSRVLRRWLAGRGAEDVGAEHVQGVDALVTAWHGQRGVDLRGGTVARREGRLLWQAVGRG</sequence>
<keyword evidence="2 7" id="KW-0436">Ligase</keyword>
<dbReference type="GO" id="GO:0006400">
    <property type="term" value="P:tRNA modification"/>
    <property type="evidence" value="ECO:0007669"/>
    <property type="project" value="UniProtKB-UniRule"/>
</dbReference>
<dbReference type="GO" id="GO:0005524">
    <property type="term" value="F:ATP binding"/>
    <property type="evidence" value="ECO:0007669"/>
    <property type="project" value="UniProtKB-UniRule"/>
</dbReference>
<protein>
    <recommendedName>
        <fullName evidence="7">tRNA(Ile)-lysidine synthase</fullName>
        <ecNumber evidence="7">6.3.4.19</ecNumber>
    </recommendedName>
    <alternativeName>
        <fullName evidence="7">tRNA(Ile)-2-lysyl-cytidine synthase</fullName>
    </alternativeName>
    <alternativeName>
        <fullName evidence="7">tRNA(Ile)-lysidine synthetase</fullName>
    </alternativeName>
</protein>
<dbReference type="PANTHER" id="PTHR43033:SF1">
    <property type="entry name" value="TRNA(ILE)-LYSIDINE SYNTHASE-RELATED"/>
    <property type="match status" value="1"/>
</dbReference>
<dbReference type="InterPro" id="IPR012795">
    <property type="entry name" value="tRNA_Ile_lys_synt_N"/>
</dbReference>
<dbReference type="Proteomes" id="UP000199092">
    <property type="component" value="Chromosome I"/>
</dbReference>
<comment type="subcellular location">
    <subcellularLocation>
        <location evidence="7">Cytoplasm</location>
    </subcellularLocation>
</comment>
<gene>
    <name evidence="7" type="primary">tilS</name>
    <name evidence="10" type="ORF">SAMN04488543_0380</name>
</gene>
<evidence type="ECO:0000256" key="7">
    <source>
        <dbReference type="HAMAP-Rule" id="MF_01161"/>
    </source>
</evidence>
<comment type="similarity">
    <text evidence="7">Belongs to the tRNA(Ile)-lysidine synthase family.</text>
</comment>
<feature type="domain" description="tRNA(Ile)-lysidine/2-thiocytidine synthase N-terminal" evidence="8">
    <location>
        <begin position="28"/>
        <end position="202"/>
    </location>
</feature>
<dbReference type="InterPro" id="IPR014729">
    <property type="entry name" value="Rossmann-like_a/b/a_fold"/>
</dbReference>
<evidence type="ECO:0000256" key="2">
    <source>
        <dbReference type="ARBA" id="ARBA00022598"/>
    </source>
</evidence>
<dbReference type="PANTHER" id="PTHR43033">
    <property type="entry name" value="TRNA(ILE)-LYSIDINE SYNTHASE-RELATED"/>
    <property type="match status" value="1"/>
</dbReference>
<dbReference type="STRING" id="546871.SAMN04488543_0380"/>
<evidence type="ECO:0000259" key="8">
    <source>
        <dbReference type="Pfam" id="PF01171"/>
    </source>
</evidence>
<dbReference type="GO" id="GO:0005737">
    <property type="term" value="C:cytoplasm"/>
    <property type="evidence" value="ECO:0007669"/>
    <property type="project" value="UniProtKB-SubCell"/>
</dbReference>
<feature type="binding site" evidence="7">
    <location>
        <begin position="33"/>
        <end position="38"/>
    </location>
    <ligand>
        <name>ATP</name>
        <dbReference type="ChEBI" id="CHEBI:30616"/>
    </ligand>
</feature>
<feature type="domain" description="tRNA(Ile)-lysidine synthase substrate-binding" evidence="9">
    <location>
        <begin position="248"/>
        <end position="312"/>
    </location>
</feature>
<evidence type="ECO:0000256" key="6">
    <source>
        <dbReference type="ARBA" id="ARBA00048539"/>
    </source>
</evidence>
<evidence type="ECO:0000256" key="1">
    <source>
        <dbReference type="ARBA" id="ARBA00022490"/>
    </source>
</evidence>
<dbReference type="GO" id="GO:0032267">
    <property type="term" value="F:tRNA(Ile)-lysidine synthase activity"/>
    <property type="evidence" value="ECO:0007669"/>
    <property type="project" value="UniProtKB-EC"/>
</dbReference>
<organism evidence="10 11">
    <name type="scientific">Friedmanniella luteola</name>
    <dbReference type="NCBI Taxonomy" id="546871"/>
    <lineage>
        <taxon>Bacteria</taxon>
        <taxon>Bacillati</taxon>
        <taxon>Actinomycetota</taxon>
        <taxon>Actinomycetes</taxon>
        <taxon>Propionibacteriales</taxon>
        <taxon>Nocardioidaceae</taxon>
        <taxon>Friedmanniella</taxon>
    </lineage>
</organism>
<keyword evidence="5 7" id="KW-0067">ATP-binding</keyword>
<dbReference type="InterPro" id="IPR011063">
    <property type="entry name" value="TilS/TtcA_N"/>
</dbReference>
<dbReference type="SUPFAM" id="SSF52402">
    <property type="entry name" value="Adenine nucleotide alpha hydrolases-like"/>
    <property type="match status" value="1"/>
</dbReference>
<evidence type="ECO:0000313" key="10">
    <source>
        <dbReference type="EMBL" id="SDR76629.1"/>
    </source>
</evidence>
<evidence type="ECO:0000313" key="11">
    <source>
        <dbReference type="Proteomes" id="UP000199092"/>
    </source>
</evidence>
<evidence type="ECO:0000259" key="9">
    <source>
        <dbReference type="Pfam" id="PF09179"/>
    </source>
</evidence>
<dbReference type="OrthoDB" id="5244702at2"/>
<dbReference type="NCBIfam" id="TIGR02432">
    <property type="entry name" value="lysidine_TilS_N"/>
    <property type="match status" value="1"/>
</dbReference>
<dbReference type="EMBL" id="LT629749">
    <property type="protein sequence ID" value="SDR76629.1"/>
    <property type="molecule type" value="Genomic_DNA"/>
</dbReference>
<comment type="catalytic activity">
    <reaction evidence="6 7">
        <text>cytidine(34) in tRNA(Ile2) + L-lysine + ATP = lysidine(34) in tRNA(Ile2) + AMP + diphosphate + H(+)</text>
        <dbReference type="Rhea" id="RHEA:43744"/>
        <dbReference type="Rhea" id="RHEA-COMP:10625"/>
        <dbReference type="Rhea" id="RHEA-COMP:10670"/>
        <dbReference type="ChEBI" id="CHEBI:15378"/>
        <dbReference type="ChEBI" id="CHEBI:30616"/>
        <dbReference type="ChEBI" id="CHEBI:32551"/>
        <dbReference type="ChEBI" id="CHEBI:33019"/>
        <dbReference type="ChEBI" id="CHEBI:82748"/>
        <dbReference type="ChEBI" id="CHEBI:83665"/>
        <dbReference type="ChEBI" id="CHEBI:456215"/>
        <dbReference type="EC" id="6.3.4.19"/>
    </reaction>
</comment>
<keyword evidence="11" id="KW-1185">Reference proteome</keyword>
<keyword evidence="1 7" id="KW-0963">Cytoplasm</keyword>
<evidence type="ECO:0000256" key="4">
    <source>
        <dbReference type="ARBA" id="ARBA00022741"/>
    </source>
</evidence>
<dbReference type="InterPro" id="IPR015262">
    <property type="entry name" value="tRNA_Ile_lys_synt_subst-bd"/>
</dbReference>
<dbReference type="Pfam" id="PF01171">
    <property type="entry name" value="ATP_bind_3"/>
    <property type="match status" value="1"/>
</dbReference>
<name>A0A1H1LS72_9ACTN</name>
<dbReference type="EC" id="6.3.4.19" evidence="7"/>
<dbReference type="Gene3D" id="1.20.59.20">
    <property type="match status" value="1"/>
</dbReference>
<dbReference type="Gene3D" id="3.40.50.620">
    <property type="entry name" value="HUPs"/>
    <property type="match status" value="1"/>
</dbReference>
<comment type="function">
    <text evidence="7">Ligates lysine onto the cytidine present at position 34 of the AUA codon-specific tRNA(Ile) that contains the anticodon CAU, in an ATP-dependent manner. Cytidine is converted to lysidine, thus changing the amino acid specificity of the tRNA from methionine to isoleucine.</text>
</comment>
<evidence type="ECO:0000256" key="3">
    <source>
        <dbReference type="ARBA" id="ARBA00022694"/>
    </source>
</evidence>
<dbReference type="Pfam" id="PF09179">
    <property type="entry name" value="TilS"/>
    <property type="match status" value="1"/>
</dbReference>
<keyword evidence="4 7" id="KW-0547">Nucleotide-binding</keyword>